<evidence type="ECO:0000259" key="4">
    <source>
        <dbReference type="PROSITE" id="PS51352"/>
    </source>
</evidence>
<accession>A0A1F5R4Q5</accession>
<dbReference type="InterPro" id="IPR013766">
    <property type="entry name" value="Thioredoxin_domain"/>
</dbReference>
<evidence type="ECO:0000313" key="6">
    <source>
        <dbReference type="Proteomes" id="UP000177230"/>
    </source>
</evidence>
<comment type="caution">
    <text evidence="5">The sequence shown here is derived from an EMBL/GenBank/DDBJ whole genome shotgun (WGS) entry which is preliminary data.</text>
</comment>
<proteinExistence type="predicted"/>
<protein>
    <submittedName>
        <fullName evidence="5">Thioredoxin peroxidase</fullName>
    </submittedName>
</protein>
<dbReference type="SUPFAM" id="SSF52833">
    <property type="entry name" value="Thioredoxin-like"/>
    <property type="match status" value="1"/>
</dbReference>
<keyword evidence="1" id="KW-0560">Oxidoreductase</keyword>
<dbReference type="EMBL" id="MFFM01000040">
    <property type="protein sequence ID" value="OGF09452.1"/>
    <property type="molecule type" value="Genomic_DNA"/>
</dbReference>
<evidence type="ECO:0000256" key="1">
    <source>
        <dbReference type="ARBA" id="ARBA00023002"/>
    </source>
</evidence>
<evidence type="ECO:0000256" key="2">
    <source>
        <dbReference type="ARBA" id="ARBA00023284"/>
    </source>
</evidence>
<dbReference type="PIRSF" id="PIRSF000239">
    <property type="entry name" value="AHPC"/>
    <property type="match status" value="1"/>
</dbReference>
<feature type="domain" description="Thioredoxin" evidence="4">
    <location>
        <begin position="4"/>
        <end position="152"/>
    </location>
</feature>
<evidence type="ECO:0000256" key="3">
    <source>
        <dbReference type="PIRSR" id="PIRSR000239-1"/>
    </source>
</evidence>
<dbReference type="Gene3D" id="3.40.30.10">
    <property type="entry name" value="Glutaredoxin"/>
    <property type="match status" value="1"/>
</dbReference>
<keyword evidence="2" id="KW-0676">Redox-active center</keyword>
<dbReference type="PANTHER" id="PTHR43110">
    <property type="entry name" value="THIOL PEROXIDASE"/>
    <property type="match status" value="1"/>
</dbReference>
<dbReference type="InterPro" id="IPR036249">
    <property type="entry name" value="Thioredoxin-like_sf"/>
</dbReference>
<evidence type="ECO:0000313" key="5">
    <source>
        <dbReference type="EMBL" id="OGF09452.1"/>
    </source>
</evidence>
<dbReference type="InterPro" id="IPR050455">
    <property type="entry name" value="Tpx_Peroxidase_subfamily"/>
</dbReference>
<dbReference type="PANTHER" id="PTHR43110:SF1">
    <property type="entry name" value="THIOL PEROXIDASE"/>
    <property type="match status" value="1"/>
</dbReference>
<keyword evidence="5" id="KW-0575">Peroxidase</keyword>
<dbReference type="InterPro" id="IPR000866">
    <property type="entry name" value="AhpC/TSA"/>
</dbReference>
<gene>
    <name evidence="5" type="ORF">A2024_01685</name>
</gene>
<dbReference type="InterPro" id="IPR024706">
    <property type="entry name" value="Peroxiredoxin_AhpC-typ"/>
</dbReference>
<dbReference type="Pfam" id="PF00578">
    <property type="entry name" value="AhpC-TSA"/>
    <property type="match status" value="1"/>
</dbReference>
<dbReference type="AlphaFoldDB" id="A0A1F5R4Q5"/>
<organism evidence="5 6">
    <name type="scientific">Candidatus Edwardsbacteria bacterium GWF2_54_11</name>
    <dbReference type="NCBI Taxonomy" id="1817851"/>
    <lineage>
        <taxon>Bacteria</taxon>
        <taxon>Candidatus Edwardsiibacteriota</taxon>
    </lineage>
</organism>
<dbReference type="PROSITE" id="PS51352">
    <property type="entry name" value="THIOREDOXIN_2"/>
    <property type="match status" value="1"/>
</dbReference>
<feature type="active site" description="Cysteine sulfenic acid (-SOH) intermediate; for peroxidase activity" evidence="3">
    <location>
        <position position="46"/>
    </location>
</feature>
<name>A0A1F5R4Q5_9BACT</name>
<dbReference type="Proteomes" id="UP000177230">
    <property type="component" value="Unassembled WGS sequence"/>
</dbReference>
<sequence>MSVTKTGQKAHDFILRDQHNIEFRLSAFRGRKVLLSFHPLAWTKVCARQMQSLEKNLKTFDLLNTMPVGMSVDAIPSKHAWARELKIRSLRMLADFWPHGKVAQAYGLFRKKEGFSERANVIVDEFGQVVWVKVYPIKELPDIKEIIKFLSN</sequence>
<reference evidence="5 6" key="1">
    <citation type="journal article" date="2016" name="Nat. Commun.">
        <title>Thousands of microbial genomes shed light on interconnected biogeochemical processes in an aquifer system.</title>
        <authorList>
            <person name="Anantharaman K."/>
            <person name="Brown C.T."/>
            <person name="Hug L.A."/>
            <person name="Sharon I."/>
            <person name="Castelle C.J."/>
            <person name="Probst A.J."/>
            <person name="Thomas B.C."/>
            <person name="Singh A."/>
            <person name="Wilkins M.J."/>
            <person name="Karaoz U."/>
            <person name="Brodie E.L."/>
            <person name="Williams K.H."/>
            <person name="Hubbard S.S."/>
            <person name="Banfield J.F."/>
        </authorList>
    </citation>
    <scope>NUCLEOTIDE SEQUENCE [LARGE SCALE GENOMIC DNA]</scope>
</reference>
<dbReference type="GO" id="GO:0004601">
    <property type="term" value="F:peroxidase activity"/>
    <property type="evidence" value="ECO:0007669"/>
    <property type="project" value="UniProtKB-KW"/>
</dbReference>